<dbReference type="PANTHER" id="PTHR31669">
    <property type="entry name" value="PROTEIN FAR1-RELATED SEQUENCE 10-RELATED"/>
    <property type="match status" value="1"/>
</dbReference>
<dbReference type="Pfam" id="PF03101">
    <property type="entry name" value="FAR1"/>
    <property type="match status" value="1"/>
</dbReference>
<gene>
    <name evidence="9" type="ORF">AARE701A_LOCUS18939</name>
</gene>
<name>A0A8S2AR77_ARAAE</name>
<proteinExistence type="inferred from homology"/>
<accession>A0A8S2AR77</accession>
<dbReference type="GO" id="GO:0005634">
    <property type="term" value="C:nucleus"/>
    <property type="evidence" value="ECO:0007669"/>
    <property type="project" value="UniProtKB-SubCell"/>
</dbReference>
<feature type="domain" description="SWIM-type" evidence="8">
    <location>
        <begin position="411"/>
        <end position="447"/>
    </location>
</feature>
<evidence type="ECO:0000256" key="5">
    <source>
        <dbReference type="PROSITE-ProRule" id="PRU00325"/>
    </source>
</evidence>
<feature type="domain" description="SWIM-type" evidence="8">
    <location>
        <begin position="924"/>
        <end position="960"/>
    </location>
</feature>
<evidence type="ECO:0000256" key="7">
    <source>
        <dbReference type="SAM" id="MobiDB-lite"/>
    </source>
</evidence>
<dbReference type="SMART" id="SM00575">
    <property type="entry name" value="ZnF_PMZ"/>
    <property type="match status" value="2"/>
</dbReference>
<dbReference type="AlphaFoldDB" id="A0A8S2AR77"/>
<evidence type="ECO:0000259" key="8">
    <source>
        <dbReference type="PROSITE" id="PS50966"/>
    </source>
</evidence>
<dbReference type="EMBL" id="LR999457">
    <property type="protein sequence ID" value="CAE6186628.1"/>
    <property type="molecule type" value="Genomic_DNA"/>
</dbReference>
<evidence type="ECO:0000256" key="2">
    <source>
        <dbReference type="ARBA" id="ARBA00022723"/>
    </source>
</evidence>
<dbReference type="InterPro" id="IPR018289">
    <property type="entry name" value="MULE_transposase_dom"/>
</dbReference>
<reference evidence="9" key="1">
    <citation type="submission" date="2021-01" db="EMBL/GenBank/DDBJ databases">
        <authorList>
            <person name="Bezrukov I."/>
        </authorList>
    </citation>
    <scope>NUCLEOTIDE SEQUENCE</scope>
</reference>
<evidence type="ECO:0000313" key="9">
    <source>
        <dbReference type="EMBL" id="CAE6186628.1"/>
    </source>
</evidence>
<keyword evidence="2 6" id="KW-0479">Metal-binding</keyword>
<dbReference type="InterPro" id="IPR007527">
    <property type="entry name" value="Znf_SWIM"/>
</dbReference>
<comment type="similarity">
    <text evidence="1 6">Belongs to the FHY3/FAR1 family.</text>
</comment>
<organism evidence="9 10">
    <name type="scientific">Arabidopsis arenosa</name>
    <name type="common">Sand rock-cress</name>
    <name type="synonym">Cardaminopsis arenosa</name>
    <dbReference type="NCBI Taxonomy" id="38785"/>
    <lineage>
        <taxon>Eukaryota</taxon>
        <taxon>Viridiplantae</taxon>
        <taxon>Streptophyta</taxon>
        <taxon>Embryophyta</taxon>
        <taxon>Tracheophyta</taxon>
        <taxon>Spermatophyta</taxon>
        <taxon>Magnoliopsida</taxon>
        <taxon>eudicotyledons</taxon>
        <taxon>Gunneridae</taxon>
        <taxon>Pentapetalae</taxon>
        <taxon>rosids</taxon>
        <taxon>malvids</taxon>
        <taxon>Brassicales</taxon>
        <taxon>Brassicaceae</taxon>
        <taxon>Camelineae</taxon>
        <taxon>Arabidopsis</taxon>
    </lineage>
</organism>
<keyword evidence="4 6" id="KW-0862">Zinc</keyword>
<dbReference type="Proteomes" id="UP000682877">
    <property type="component" value="Chromosome 7"/>
</dbReference>
<evidence type="ECO:0000313" key="10">
    <source>
        <dbReference type="Proteomes" id="UP000682877"/>
    </source>
</evidence>
<dbReference type="InterPro" id="IPR004330">
    <property type="entry name" value="FAR1_DNA_bnd_dom"/>
</dbReference>
<dbReference type="Pfam" id="PF04434">
    <property type="entry name" value="SWIM"/>
    <property type="match status" value="2"/>
</dbReference>
<keyword evidence="10" id="KW-1185">Reference proteome</keyword>
<dbReference type="Pfam" id="PF10551">
    <property type="entry name" value="MULE"/>
    <property type="match status" value="1"/>
</dbReference>
<feature type="compositionally biased region" description="Basic and acidic residues" evidence="7">
    <location>
        <begin position="542"/>
        <end position="557"/>
    </location>
</feature>
<comment type="subcellular location">
    <subcellularLocation>
        <location evidence="6">Nucleus</location>
    </subcellularLocation>
</comment>
<evidence type="ECO:0000256" key="6">
    <source>
        <dbReference type="RuleBase" id="RU367018"/>
    </source>
</evidence>
<keyword evidence="3 5" id="KW-0863">Zinc-finger</keyword>
<feature type="region of interest" description="Disordered" evidence="7">
    <location>
        <begin position="536"/>
        <end position="557"/>
    </location>
</feature>
<comment type="function">
    <text evidence="6">Putative transcription activator involved in regulating light control of development.</text>
</comment>
<dbReference type="GO" id="GO:0008270">
    <property type="term" value="F:zinc ion binding"/>
    <property type="evidence" value="ECO:0007669"/>
    <property type="project" value="UniProtKB-UniRule"/>
</dbReference>
<dbReference type="InterPro" id="IPR031052">
    <property type="entry name" value="FHY3/FAR1"/>
</dbReference>
<evidence type="ECO:0000256" key="1">
    <source>
        <dbReference type="ARBA" id="ARBA00005889"/>
    </source>
</evidence>
<evidence type="ECO:0000256" key="3">
    <source>
        <dbReference type="ARBA" id="ARBA00022771"/>
    </source>
</evidence>
<dbReference type="PROSITE" id="PS50966">
    <property type="entry name" value="ZF_SWIM"/>
    <property type="match status" value="2"/>
</dbReference>
<keyword evidence="6" id="KW-0539">Nucleus</keyword>
<evidence type="ECO:0000256" key="4">
    <source>
        <dbReference type="ARBA" id="ARBA00022833"/>
    </source>
</evidence>
<dbReference type="PANTHER" id="PTHR31669:SF62">
    <property type="entry name" value="PROTEIN FAR1-RELATED SEQUENCE 1"/>
    <property type="match status" value="1"/>
</dbReference>
<dbReference type="InterPro" id="IPR006564">
    <property type="entry name" value="Znf_PMZ"/>
</dbReference>
<sequence length="991" mass="116589">MPSGECSNVQLDDDRISLEIDEGREFESKEEAFEFYKEYAKSVGFTTIIKASRRSRMTGKFIDAKFVCTRYGSKKQRRRYRYWFRQDGRWVIRGLIKEHNHEIFTGQANSLRDLGGRRKLEKLNGAIVKEVKSRKLLALEDEDVERLLNFFTDMQVENPFFFYAIDLSEEQSLRNVFWVDAKAMHGCQPRVILTKHDQMLKEAVLEVFPSSRHCFYMWDTLGQMPEKLGHVMRQEKNFMDEMNDAIYGSCKSEDFEKNWWEVVDRFHMRDNAWLQSLYEDREYWVPVYMKDVSLAGLCTAQRSDSVNSVFDKYIQRKTTLKAFLDQYKKMIQERYEEEEKAEIETLYKQPGLKSPSPFGKQMAEVYTREILKKFQVEVLGGVACHPKKESEEDGVNKRTFRVQDYEQNRAFVVVWNSELSEVVCSCRLFEFKGFLCRHAMIVLQMSGELSIPSQYVLKRWTKDAKSREAMESDQIDVESTKAQRYTDLCLRSLKLSEEASLSEESYNAMINVLNEALRKWENRSNLIQNVEESESVTAQDLPIHEEQNNTYEMNKDDNVADTGQEYSLQEVWKVTSLQEQRNRYSILDDYLSAQHMSHEMGHINSMASNRNGYCTVHQNIHSLGQSITQQRLYGNEQSSFRPEAMYERLEDMNEYKLPLVAFTGVNHHGQFLLLGCGLISTGESKYGFVWLFRAWLKAMHGCQPRVILTKHDRSLKEAVLEVFPSSRHCFYMWDTLGQMPEKLGHVMRQEKNFMDEMNDAIYGSCKSKDFEKNWWEIVDRFHMRDNAWLQSLYEDREYWVPVYMKDVSLAGLCTAQRSDSVNSVFDKYIQRKTTLKAFLDQYKKMIQERYEEEEKAEIETLYKQPGLKSPSPFGKQMAEVYTREMFKKFQVEVLGGVACHPKRESEEDGVRTFRVQDYEQNRAFVVVWNSESSEVVCSCRLFEFKGFHCRHAMIVLQMSGELSIPSQYVLKRWAKDAKSREVMESDLIDVD</sequence>
<dbReference type="GO" id="GO:0006355">
    <property type="term" value="P:regulation of DNA-templated transcription"/>
    <property type="evidence" value="ECO:0007669"/>
    <property type="project" value="UniProtKB-UniRule"/>
</dbReference>
<protein>
    <recommendedName>
        <fullName evidence="6">Protein FAR1-RELATED SEQUENCE</fullName>
    </recommendedName>
</protein>